<feature type="region of interest" description="Disordered" evidence="1">
    <location>
        <begin position="188"/>
        <end position="623"/>
    </location>
</feature>
<proteinExistence type="predicted"/>
<dbReference type="AlphaFoldDB" id="A0A0B4G209"/>
<feature type="compositionally biased region" description="Basic and acidic residues" evidence="1">
    <location>
        <begin position="977"/>
        <end position="989"/>
    </location>
</feature>
<dbReference type="Proteomes" id="UP000031186">
    <property type="component" value="Unassembled WGS sequence"/>
</dbReference>
<feature type="compositionally biased region" description="Basic and acidic residues" evidence="1">
    <location>
        <begin position="530"/>
        <end position="553"/>
    </location>
</feature>
<evidence type="ECO:0000256" key="1">
    <source>
        <dbReference type="SAM" id="MobiDB-lite"/>
    </source>
</evidence>
<dbReference type="InterPro" id="IPR054256">
    <property type="entry name" value="DUF6987"/>
</dbReference>
<dbReference type="Pfam" id="PF12396">
    <property type="entry name" value="DUF3659"/>
    <property type="match status" value="5"/>
</dbReference>
<dbReference type="InterPro" id="IPR022124">
    <property type="entry name" value="DUF3659"/>
</dbReference>
<feature type="compositionally biased region" description="Acidic residues" evidence="1">
    <location>
        <begin position="586"/>
        <end position="597"/>
    </location>
</feature>
<feature type="region of interest" description="Disordered" evidence="1">
    <location>
        <begin position="1"/>
        <end position="32"/>
    </location>
</feature>
<evidence type="ECO:0000259" key="2">
    <source>
        <dbReference type="Pfam" id="PF22485"/>
    </source>
</evidence>
<dbReference type="PANTHER" id="PTHR39461:SF1">
    <property type="entry name" value="LEA DOMAIN PROTEIN (AFU_ORTHOLOGUE AFUA_8G04920)"/>
    <property type="match status" value="1"/>
</dbReference>
<feature type="domain" description="DUF6987" evidence="2">
    <location>
        <begin position="979"/>
        <end position="1177"/>
    </location>
</feature>
<accession>A0A0B4G209</accession>
<comment type="caution">
    <text evidence="3">The sequence shown here is derived from an EMBL/GenBank/DDBJ whole genome shotgun (WGS) entry which is preliminary data.</text>
</comment>
<feature type="compositionally biased region" description="Basic and acidic residues" evidence="1">
    <location>
        <begin position="490"/>
        <end position="518"/>
    </location>
</feature>
<feature type="compositionally biased region" description="Acidic residues" evidence="1">
    <location>
        <begin position="967"/>
        <end position="976"/>
    </location>
</feature>
<feature type="region of interest" description="Disordered" evidence="1">
    <location>
        <begin position="961"/>
        <end position="989"/>
    </location>
</feature>
<feature type="compositionally biased region" description="Basic and acidic residues" evidence="1">
    <location>
        <begin position="457"/>
        <end position="469"/>
    </location>
</feature>
<dbReference type="PANTHER" id="PTHR39461">
    <property type="entry name" value="LEA DOMAIN PROTEIN (AFU_ORTHOLOGUE AFUA_8G04920)"/>
    <property type="match status" value="1"/>
</dbReference>
<name>A0A0B4G209_METAF</name>
<feature type="compositionally biased region" description="Basic and acidic residues" evidence="1">
    <location>
        <begin position="598"/>
        <end position="610"/>
    </location>
</feature>
<dbReference type="HOGENOM" id="CLU_002822_0_0_1"/>
<feature type="compositionally biased region" description="Basic and acidic residues" evidence="1">
    <location>
        <begin position="420"/>
        <end position="441"/>
    </location>
</feature>
<evidence type="ECO:0000313" key="4">
    <source>
        <dbReference type="Proteomes" id="UP000031186"/>
    </source>
</evidence>
<dbReference type="Pfam" id="PF22485">
    <property type="entry name" value="DUF6987"/>
    <property type="match status" value="1"/>
</dbReference>
<feature type="compositionally biased region" description="Basic and acidic residues" evidence="1">
    <location>
        <begin position="309"/>
        <end position="339"/>
    </location>
</feature>
<dbReference type="OrthoDB" id="3937590at2759"/>
<protein>
    <submittedName>
        <fullName evidence="3">LEA domain protein</fullName>
    </submittedName>
</protein>
<sequence length="1196" mass="126359">MPVTKPLSSLHPVGSGAEGDKQQKQGASCMPPTNHQHMQVAVDASCSLIPSVLIITLDLTALGAAGTETLESVPRTVAGVVNDKGEIIDKSGKVIGTVLDVKDHEKLVGDVVTDKGDVVSDLGESLANVHIDDNYTPTQVPAQVPEKKDAAGGGWNVLGKARTAMQYGDSIRNAVSYGQNLQSAYNKFSQGQRPEAGQTGEGVSAAREPAGGEDQIPAPVKMEDKDKPAQGDVGAETQGLKSQDLKGGEAVTSAADDKRAAAEPAPGEAGEDAGEQVGSLAAQSPRPISEKDAGDVPESLKQTVEIASEEQKPLEEVKGAAGDDKLGQDKPAELEHEEGQLGGGNLGHDKSEATKPGEDILSEAKDGVAGRGKSQLGKDTLGEDKVKETMPGQDTLGEGKDEIASRGEGRLGEDTLGETKPGEDTLSEAKDEVASKDEGQLGKDTLGEANPGEGTVAEDKVQPGEDKLGECAVGEVQDEATSKTAEGQLGEDKLAETEPDKMTLDEDKVQPSEAKLGEDTVGEAQGEVASKTEEDQLGEDKLDEAELKKRGLDEATGQPSEGALGEETFGEEAAGKTEGGQLGEDQLAETEPDEMTLDEAKDEATDKVEEGAEEAGETAEKPLDFTVLKGTKVNKAGNLVNDKGDIIGRLVDGDPKQLMGRTADEEGQIWNESGKVIGKAKPISDADRDEAAKEFAPFENFPDAVVEGDGRVMSEGRQVGEVIEGDAKRMKGSRVDEDGDILDRRGNVIGKAKPWDEPEEIPPEVIDMSSLAGKRVNKAGNVVDAHGQIFGRVVEGNVKALIGRMCDKEGNIMSESGEKIGRAELVPESEREGSREGPFAELSGCTVTRDGKVVTPSGDVVGRLTSGDGKVLYGRAVDEDGDVVDKNGNVLGTAERWEEPVVEKKKDPLAGRRVNREGNVVDEDGNIIGKLVSGDLSICSGKEIDDDGDVVNSKGMAIGHVSLLEDIPPEPEESAEDKEKREQAEKDRKLAGQLAASIEQSLDKIKPILRMITDKVDRAERTPKEELDEEQLVREVKPLIEEGSKILTETNGVVRGMDPDGRIQRQAKHKASTKDATPEEHHLAEVIKELTGDVTQTIDNAKRKIEGMPHAKKELNPLWGLLSEPLFQIIAAVGLLLNGVLSLVGRLLSGLGLGGLVDNLLGTLGLNRVLEGLGLGSVTNALTGKKDKDKKKSTLL</sequence>
<dbReference type="EMBL" id="AZNF01000001">
    <property type="protein sequence ID" value="KID71966.1"/>
    <property type="molecule type" value="Genomic_DNA"/>
</dbReference>
<feature type="non-terminal residue" evidence="3">
    <location>
        <position position="1"/>
    </location>
</feature>
<organism evidence="3 4">
    <name type="scientific">Metarhizium anisopliae (strain ARSEF 549)</name>
    <dbReference type="NCBI Taxonomy" id="3151832"/>
    <lineage>
        <taxon>Eukaryota</taxon>
        <taxon>Fungi</taxon>
        <taxon>Dikarya</taxon>
        <taxon>Ascomycota</taxon>
        <taxon>Pezizomycotina</taxon>
        <taxon>Sordariomycetes</taxon>
        <taxon>Hypocreomycetidae</taxon>
        <taxon>Hypocreales</taxon>
        <taxon>Clavicipitaceae</taxon>
        <taxon>Metarhizium</taxon>
    </lineage>
</organism>
<feature type="compositionally biased region" description="Basic and acidic residues" evidence="1">
    <location>
        <begin position="347"/>
        <end position="368"/>
    </location>
</feature>
<feature type="compositionally biased region" description="Basic and acidic residues" evidence="1">
    <location>
        <begin position="397"/>
        <end position="413"/>
    </location>
</feature>
<keyword evidence="4" id="KW-1185">Reference proteome</keyword>
<feature type="region of interest" description="Disordered" evidence="1">
    <location>
        <begin position="645"/>
        <end position="670"/>
    </location>
</feature>
<gene>
    <name evidence="3" type="ORF">MAN_01565</name>
</gene>
<feature type="compositionally biased region" description="Basic and acidic residues" evidence="1">
    <location>
        <begin position="645"/>
        <end position="655"/>
    </location>
</feature>
<dbReference type="VEuPathDB" id="FungiDB:MAN_01565"/>
<reference evidence="3 4" key="1">
    <citation type="journal article" date="2014" name="Proc. Natl. Acad. Sci. U.S.A.">
        <title>Trajectory and genomic determinants of fungal-pathogen speciation and host adaptation.</title>
        <authorList>
            <person name="Hu X."/>
            <person name="Xiao G."/>
            <person name="Zheng P."/>
            <person name="Shang Y."/>
            <person name="Su Y."/>
            <person name="Zhang X."/>
            <person name="Liu X."/>
            <person name="Zhan S."/>
            <person name="St Leger R.J."/>
            <person name="Wang C."/>
        </authorList>
    </citation>
    <scope>NUCLEOTIDE SEQUENCE [LARGE SCALE GENOMIC DNA]</scope>
    <source>
        <strain evidence="3 4">ARSEF 549</strain>
    </source>
</reference>
<evidence type="ECO:0000313" key="3">
    <source>
        <dbReference type="EMBL" id="KID71966.1"/>
    </source>
</evidence>